<evidence type="ECO:0000313" key="3">
    <source>
        <dbReference type="EMBL" id="PPK53444.1"/>
    </source>
</evidence>
<dbReference type="EMBL" id="PTIT01000024">
    <property type="protein sequence ID" value="PPK50539.1"/>
    <property type="molecule type" value="Genomic_DNA"/>
</dbReference>
<dbReference type="Proteomes" id="UP000239648">
    <property type="component" value="Unassembled WGS sequence"/>
</dbReference>
<keyword evidence="1" id="KW-0812">Transmembrane</keyword>
<reference evidence="3 4" key="2">
    <citation type="submission" date="2018-02" db="EMBL/GenBank/DDBJ databases">
        <title>Subsurface microbial communities from deep shales in Ohio and West Virginia, USA.</title>
        <authorList>
            <person name="Wrighton K."/>
        </authorList>
    </citation>
    <scope>NUCLEOTIDE SEQUENCE [LARGE SCALE GENOMIC DNA]</scope>
    <source>
        <strain evidence="3 4">UTICA-S1B9</strain>
    </source>
</reference>
<keyword evidence="1" id="KW-0472">Membrane</keyword>
<evidence type="ECO:0000313" key="2">
    <source>
        <dbReference type="EMBL" id="PPK50539.1"/>
    </source>
</evidence>
<dbReference type="EMBL" id="PTIU01000027">
    <property type="protein sequence ID" value="PPK53444.1"/>
    <property type="molecule type" value="Genomic_DNA"/>
</dbReference>
<name>A0A2S6G3M1_9GAMM</name>
<evidence type="ECO:0000313" key="5">
    <source>
        <dbReference type="Proteomes" id="UP000239648"/>
    </source>
</evidence>
<keyword evidence="1" id="KW-1133">Transmembrane helix</keyword>
<keyword evidence="5" id="KW-1185">Reference proteome</keyword>
<accession>A0A2S6G3M1</accession>
<dbReference type="RefSeq" id="WP_181049708.1">
    <property type="nucleotide sequence ID" value="NZ_PTIT01000024.1"/>
</dbReference>
<feature type="transmembrane region" description="Helical" evidence="1">
    <location>
        <begin position="5"/>
        <end position="24"/>
    </location>
</feature>
<protein>
    <submittedName>
        <fullName evidence="3">Uncharacterized protein</fullName>
    </submittedName>
</protein>
<proteinExistence type="predicted"/>
<sequence length="49" mass="5359">MLRSYLLRALVAIAIIGGGIYVIIKDEPAVPTGDINQIQPLPEQDDPDR</sequence>
<organism evidence="3 4">
    <name type="scientific">Marinobacter persicus</name>
    <dbReference type="NCBI Taxonomy" id="930118"/>
    <lineage>
        <taxon>Bacteria</taxon>
        <taxon>Pseudomonadati</taxon>
        <taxon>Pseudomonadota</taxon>
        <taxon>Gammaproteobacteria</taxon>
        <taxon>Pseudomonadales</taxon>
        <taxon>Marinobacteraceae</taxon>
        <taxon>Marinobacter</taxon>
    </lineage>
</organism>
<gene>
    <name evidence="3" type="ORF">B0H24_102731</name>
    <name evidence="2" type="ORF">BY455_12442</name>
</gene>
<evidence type="ECO:0000313" key="4">
    <source>
        <dbReference type="Proteomes" id="UP000239446"/>
    </source>
</evidence>
<dbReference type="AlphaFoldDB" id="A0A2S6G3M1"/>
<dbReference type="Proteomes" id="UP000239446">
    <property type="component" value="Unassembled WGS sequence"/>
</dbReference>
<reference evidence="2 5" key="1">
    <citation type="submission" date="2018-02" db="EMBL/GenBank/DDBJ databases">
        <title>Deep subsurface shale carbon reservoir microbial communities from Ohio and West Virginia, USA.</title>
        <authorList>
            <person name="Wrighton K."/>
        </authorList>
    </citation>
    <scope>NUCLEOTIDE SEQUENCE [LARGE SCALE GENOMIC DNA]</scope>
    <source>
        <strain evidence="2 5">UTICA-S1B6</strain>
    </source>
</reference>
<evidence type="ECO:0000256" key="1">
    <source>
        <dbReference type="SAM" id="Phobius"/>
    </source>
</evidence>
<dbReference type="STRING" id="930118.SAMN05216429_10968"/>
<comment type="caution">
    <text evidence="3">The sequence shown here is derived from an EMBL/GenBank/DDBJ whole genome shotgun (WGS) entry which is preliminary data.</text>
</comment>